<dbReference type="AlphaFoldDB" id="A0A2J6PRP9"/>
<feature type="region of interest" description="Disordered" evidence="1">
    <location>
        <begin position="1"/>
        <end position="108"/>
    </location>
</feature>
<feature type="region of interest" description="Disordered" evidence="1">
    <location>
        <begin position="137"/>
        <end position="291"/>
    </location>
</feature>
<feature type="compositionally biased region" description="Low complexity" evidence="1">
    <location>
        <begin position="74"/>
        <end position="102"/>
    </location>
</feature>
<organism evidence="2 3">
    <name type="scientific">Hyaloscypha hepaticicola</name>
    <dbReference type="NCBI Taxonomy" id="2082293"/>
    <lineage>
        <taxon>Eukaryota</taxon>
        <taxon>Fungi</taxon>
        <taxon>Dikarya</taxon>
        <taxon>Ascomycota</taxon>
        <taxon>Pezizomycotina</taxon>
        <taxon>Leotiomycetes</taxon>
        <taxon>Helotiales</taxon>
        <taxon>Hyaloscyphaceae</taxon>
        <taxon>Hyaloscypha</taxon>
    </lineage>
</organism>
<dbReference type="EMBL" id="KZ613504">
    <property type="protein sequence ID" value="PMD16692.1"/>
    <property type="molecule type" value="Genomic_DNA"/>
</dbReference>
<evidence type="ECO:0000313" key="3">
    <source>
        <dbReference type="Proteomes" id="UP000235672"/>
    </source>
</evidence>
<proteinExistence type="predicted"/>
<feature type="compositionally biased region" description="Polar residues" evidence="1">
    <location>
        <begin position="200"/>
        <end position="213"/>
    </location>
</feature>
<dbReference type="Proteomes" id="UP000235672">
    <property type="component" value="Unassembled WGS sequence"/>
</dbReference>
<name>A0A2J6PRP9_9HELO</name>
<evidence type="ECO:0000313" key="2">
    <source>
        <dbReference type="EMBL" id="PMD16692.1"/>
    </source>
</evidence>
<sequence>MRKSTPNLKFAQHAGPSSPPQTPTTSAFASKKTRRNGMHFSTPSLPIKDDTITPNGNGPFFSYTPSARPEDLSPRSSSSSASNVKSSASSSLPRSRSSSPAPHVTSPFQRSRIVAECNFILEEFFASDYEDEDVIWPHQYEDADSEKAQSVKSSGGKSKSELDPRIVSGLENLDCSDPEAEREEWLKLKRAQKARHRRSSGATKRTLTQSIGSDTDDEDLQPVTFEANEAGSSARRLRRKVGDRSSLVFDDPPPRIDEEDENPEIEEPDDEDDGDGQCVDEELPYYRYRME</sequence>
<evidence type="ECO:0000256" key="1">
    <source>
        <dbReference type="SAM" id="MobiDB-lite"/>
    </source>
</evidence>
<feature type="compositionally biased region" description="Basic residues" evidence="1">
    <location>
        <begin position="188"/>
        <end position="199"/>
    </location>
</feature>
<dbReference type="OrthoDB" id="4186058at2759"/>
<gene>
    <name evidence="2" type="ORF">NA56DRAFT_308481</name>
</gene>
<feature type="compositionally biased region" description="Acidic residues" evidence="1">
    <location>
        <begin position="257"/>
        <end position="283"/>
    </location>
</feature>
<protein>
    <submittedName>
        <fullName evidence="2">Uncharacterized protein</fullName>
    </submittedName>
</protein>
<keyword evidence="3" id="KW-1185">Reference proteome</keyword>
<reference evidence="2 3" key="1">
    <citation type="submission" date="2016-05" db="EMBL/GenBank/DDBJ databases">
        <title>A degradative enzymes factory behind the ericoid mycorrhizal symbiosis.</title>
        <authorList>
            <consortium name="DOE Joint Genome Institute"/>
            <person name="Martino E."/>
            <person name="Morin E."/>
            <person name="Grelet G."/>
            <person name="Kuo A."/>
            <person name="Kohler A."/>
            <person name="Daghino S."/>
            <person name="Barry K."/>
            <person name="Choi C."/>
            <person name="Cichocki N."/>
            <person name="Clum A."/>
            <person name="Copeland A."/>
            <person name="Hainaut M."/>
            <person name="Haridas S."/>
            <person name="Labutti K."/>
            <person name="Lindquist E."/>
            <person name="Lipzen A."/>
            <person name="Khouja H.-R."/>
            <person name="Murat C."/>
            <person name="Ohm R."/>
            <person name="Olson A."/>
            <person name="Spatafora J."/>
            <person name="Veneault-Fourrey C."/>
            <person name="Henrissat B."/>
            <person name="Grigoriev I."/>
            <person name="Martin F."/>
            <person name="Perotto S."/>
        </authorList>
    </citation>
    <scope>NUCLEOTIDE SEQUENCE [LARGE SCALE GENOMIC DNA]</scope>
    <source>
        <strain evidence="2 3">UAMH 7357</strain>
    </source>
</reference>
<dbReference type="STRING" id="1745343.A0A2J6PRP9"/>
<accession>A0A2J6PRP9</accession>
<feature type="compositionally biased region" description="Basic and acidic residues" evidence="1">
    <location>
        <begin position="139"/>
        <end position="149"/>
    </location>
</feature>